<dbReference type="Pfam" id="PF19358">
    <property type="entry name" value="DUF5935"/>
    <property type="match status" value="1"/>
</dbReference>
<accession>A0A944D5Z8</accession>
<keyword evidence="3 6" id="KW-1133">Transmembrane helix</keyword>
<dbReference type="EMBL" id="JAEKFT010000004">
    <property type="protein sequence ID" value="MBT0960600.1"/>
    <property type="molecule type" value="Genomic_DNA"/>
</dbReference>
<evidence type="ECO:0000256" key="2">
    <source>
        <dbReference type="ARBA" id="ARBA00022692"/>
    </source>
</evidence>
<keyword evidence="10" id="KW-1185">Reference proteome</keyword>
<organism evidence="9 10">
    <name type="scientific">Denitromonas iodatirespirans</name>
    <dbReference type="NCBI Taxonomy" id="2795389"/>
    <lineage>
        <taxon>Bacteria</taxon>
        <taxon>Pseudomonadati</taxon>
        <taxon>Pseudomonadota</taxon>
        <taxon>Betaproteobacteria</taxon>
        <taxon>Rhodocyclales</taxon>
        <taxon>Zoogloeaceae</taxon>
        <taxon>Denitromonas</taxon>
    </lineage>
</organism>
<feature type="domain" description="DUF5935" evidence="8">
    <location>
        <begin position="1"/>
        <end position="189"/>
    </location>
</feature>
<evidence type="ECO:0000259" key="8">
    <source>
        <dbReference type="Pfam" id="PF19358"/>
    </source>
</evidence>
<proteinExistence type="predicted"/>
<dbReference type="InterPro" id="IPR017528">
    <property type="entry name" value="CHP03097O-antigen_lig-rel"/>
</dbReference>
<reference evidence="10" key="1">
    <citation type="journal article" date="2022" name="ISME J.">
        <title>Genetic and phylogenetic analysis of dissimilatory iodate-reducing bacteria identifies potential niches across the world's oceans.</title>
        <authorList>
            <person name="Reyes-Umana V."/>
            <person name="Henning Z."/>
            <person name="Lee K."/>
            <person name="Barnum T.P."/>
            <person name="Coates J.D."/>
        </authorList>
    </citation>
    <scope>NUCLEOTIDE SEQUENCE [LARGE SCALE GENOMIC DNA]</scope>
    <source>
        <strain evidence="10">IR12</strain>
    </source>
</reference>
<evidence type="ECO:0000313" key="10">
    <source>
        <dbReference type="Proteomes" id="UP000694660"/>
    </source>
</evidence>
<dbReference type="Pfam" id="PF04932">
    <property type="entry name" value="Wzy_C"/>
    <property type="match status" value="1"/>
</dbReference>
<feature type="transmembrane region" description="Helical" evidence="6">
    <location>
        <begin position="303"/>
        <end position="320"/>
    </location>
</feature>
<dbReference type="PANTHER" id="PTHR37422">
    <property type="entry name" value="TEICHURONIC ACID BIOSYNTHESIS PROTEIN TUAE"/>
    <property type="match status" value="1"/>
</dbReference>
<feature type="transmembrane region" description="Helical" evidence="6">
    <location>
        <begin position="128"/>
        <end position="151"/>
    </location>
</feature>
<evidence type="ECO:0000256" key="3">
    <source>
        <dbReference type="ARBA" id="ARBA00022989"/>
    </source>
</evidence>
<dbReference type="PANTHER" id="PTHR37422:SF13">
    <property type="entry name" value="LIPOPOLYSACCHARIDE BIOSYNTHESIS PROTEIN PA4999-RELATED"/>
    <property type="match status" value="1"/>
</dbReference>
<dbReference type="RefSeq" id="WP_214360353.1">
    <property type="nucleotide sequence ID" value="NZ_JAEKFT010000004.1"/>
</dbReference>
<protein>
    <submittedName>
        <fullName evidence="9">O-glycosylation ligase, exosortase A system-associated</fullName>
    </submittedName>
</protein>
<dbReference type="GO" id="GO:0016874">
    <property type="term" value="F:ligase activity"/>
    <property type="evidence" value="ECO:0007669"/>
    <property type="project" value="UniProtKB-KW"/>
</dbReference>
<feature type="transmembrane region" description="Helical" evidence="6">
    <location>
        <begin position="248"/>
        <end position="265"/>
    </location>
</feature>
<name>A0A944D5Z8_DENI1</name>
<dbReference type="AlphaFoldDB" id="A0A944D5Z8"/>
<feature type="region of interest" description="Disordered" evidence="5">
    <location>
        <begin position="431"/>
        <end position="451"/>
    </location>
</feature>
<dbReference type="InterPro" id="IPR007016">
    <property type="entry name" value="O-antigen_ligase-rel_domated"/>
</dbReference>
<feature type="transmembrane region" description="Helical" evidence="6">
    <location>
        <begin position="101"/>
        <end position="121"/>
    </location>
</feature>
<comment type="caution">
    <text evidence="9">The sequence shown here is derived from an EMBL/GenBank/DDBJ whole genome shotgun (WGS) entry which is preliminary data.</text>
</comment>
<feature type="transmembrane region" description="Helical" evidence="6">
    <location>
        <begin position="210"/>
        <end position="242"/>
    </location>
</feature>
<evidence type="ECO:0000256" key="5">
    <source>
        <dbReference type="SAM" id="MobiDB-lite"/>
    </source>
</evidence>
<evidence type="ECO:0000256" key="6">
    <source>
        <dbReference type="SAM" id="Phobius"/>
    </source>
</evidence>
<feature type="transmembrane region" description="Helical" evidence="6">
    <location>
        <begin position="76"/>
        <end position="95"/>
    </location>
</feature>
<gene>
    <name evidence="9" type="ORF">I8J34_05360</name>
</gene>
<evidence type="ECO:0000256" key="4">
    <source>
        <dbReference type="ARBA" id="ARBA00023136"/>
    </source>
</evidence>
<dbReference type="GO" id="GO:0016020">
    <property type="term" value="C:membrane"/>
    <property type="evidence" value="ECO:0007669"/>
    <property type="project" value="UniProtKB-SubCell"/>
</dbReference>
<comment type="subcellular location">
    <subcellularLocation>
        <location evidence="1">Membrane</location>
        <topology evidence="1">Multi-pass membrane protein</topology>
    </subcellularLocation>
</comment>
<feature type="transmembrane region" description="Helical" evidence="6">
    <location>
        <begin position="171"/>
        <end position="198"/>
    </location>
</feature>
<dbReference type="InterPro" id="IPR045979">
    <property type="entry name" value="DUF5935"/>
</dbReference>
<keyword evidence="2 6" id="KW-0812">Transmembrane</keyword>
<feature type="transmembrane region" description="Helical" evidence="6">
    <location>
        <begin position="380"/>
        <end position="401"/>
    </location>
</feature>
<dbReference type="InterPro" id="IPR051533">
    <property type="entry name" value="WaaL-like"/>
</dbReference>
<keyword evidence="4 6" id="KW-0472">Membrane</keyword>
<feature type="domain" description="O-antigen ligase-related" evidence="7">
    <location>
        <begin position="213"/>
        <end position="349"/>
    </location>
</feature>
<dbReference type="NCBIfam" id="TIGR03097">
    <property type="entry name" value="PEP_O_lig_1"/>
    <property type="match status" value="1"/>
</dbReference>
<evidence type="ECO:0000256" key="1">
    <source>
        <dbReference type="ARBA" id="ARBA00004141"/>
    </source>
</evidence>
<keyword evidence="9" id="KW-0436">Ligase</keyword>
<evidence type="ECO:0000313" key="9">
    <source>
        <dbReference type="EMBL" id="MBT0960600.1"/>
    </source>
</evidence>
<evidence type="ECO:0000259" key="7">
    <source>
        <dbReference type="Pfam" id="PF04932"/>
    </source>
</evidence>
<feature type="transmembrane region" description="Helical" evidence="6">
    <location>
        <begin position="340"/>
        <end position="359"/>
    </location>
</feature>
<dbReference type="Proteomes" id="UP000694660">
    <property type="component" value="Unassembled WGS sequence"/>
</dbReference>
<feature type="transmembrane region" description="Helical" evidence="6">
    <location>
        <begin position="43"/>
        <end position="64"/>
    </location>
</feature>
<sequence>MRDLVVTAMFVIAAVAAIRRPYYGALLWVWIGLMNPHRLGWGFAYDLPFAMASVVVLALGMFFSTRAIRWQSGGPAVVLILMILWMTLTSFTAILPEPSQAKLIEVLKVLGMTLVVGALVANREQIFGLVWVVAGSIAFFGVKGGIFTLAHGGEFRVWGPPSSLVNGNNELALALIITIPFLYFLANQATLARTFVLVRRIPEKWMRRALFLSILLCAVAAIGSHSRGALLAIVAMGIMMWWRSRAKLSMGVLLLVLTPAILLLMPEEWFSRMGTIETYDEDLSALGRINAWHMAVNIANDRIFGAGFATASPVVFNAYAPNPDWVLVAHSIYFQILGDHGYIGLGLYLLFWILTYRTAGRLAAMADRGPQFAWVAQLGNMSKVSLVGFAVGGAFLSLAYWDMPYYVMIILLATERYAKEVLAKTADEAAGGATKDAGSGPQRGGSAAVAG</sequence>